<dbReference type="EMBL" id="LDAU01000013">
    <property type="protein sequence ID" value="KRX10936.1"/>
    <property type="molecule type" value="Genomic_DNA"/>
</dbReference>
<accession>A0A0V0R9P0</accession>
<feature type="coiled-coil region" evidence="1">
    <location>
        <begin position="905"/>
        <end position="1006"/>
    </location>
</feature>
<feature type="region of interest" description="Disordered" evidence="2">
    <location>
        <begin position="595"/>
        <end position="615"/>
    </location>
</feature>
<evidence type="ECO:0000313" key="4">
    <source>
        <dbReference type="Proteomes" id="UP000054937"/>
    </source>
</evidence>
<feature type="coiled-coil region" evidence="1">
    <location>
        <begin position="1098"/>
        <end position="1132"/>
    </location>
</feature>
<organism evidence="3 4">
    <name type="scientific">Pseudocohnilembus persalinus</name>
    <name type="common">Ciliate</name>
    <dbReference type="NCBI Taxonomy" id="266149"/>
    <lineage>
        <taxon>Eukaryota</taxon>
        <taxon>Sar</taxon>
        <taxon>Alveolata</taxon>
        <taxon>Ciliophora</taxon>
        <taxon>Intramacronucleata</taxon>
        <taxon>Oligohymenophorea</taxon>
        <taxon>Scuticociliatia</taxon>
        <taxon>Philasterida</taxon>
        <taxon>Pseudocohnilembidae</taxon>
        <taxon>Pseudocohnilembus</taxon>
    </lineage>
</organism>
<dbReference type="OrthoDB" id="6766775at2759"/>
<feature type="compositionally biased region" description="Low complexity" evidence="2">
    <location>
        <begin position="194"/>
        <end position="214"/>
    </location>
</feature>
<name>A0A0V0R9P0_PSEPJ</name>
<keyword evidence="4" id="KW-1185">Reference proteome</keyword>
<dbReference type="InParanoid" id="A0A0V0R9P0"/>
<dbReference type="Proteomes" id="UP000054937">
    <property type="component" value="Unassembled WGS sequence"/>
</dbReference>
<feature type="region of interest" description="Disordered" evidence="2">
    <location>
        <begin position="194"/>
        <end position="224"/>
    </location>
</feature>
<sequence>MNKYVAQKKNIIKSRTRSLFSETYNEQNFNIIISKRKKENTSQLSDRSLEQCLTGIQKCYNYQNIQNLKPRQLDDNQNQKIQKQNFLKSLIQKLKVKDQIPENLRKVVHKKIYDFEKSNSPDQKIYSINQIHLNQIQHQNQQNINDPKNKYKTSKNFYKINDQYKKKPKTAQFSRYVNTIHQQDAKDNIFFKKNMNTNNENNKNININNQNQDNSPFDQQQQTSLGKISSGYISTNEIQQQQRKYSEQSIQDQSQQDEQEQDQVNFFKPVYQTKNYRSQTYEGQQNQQDYYQQNQYEQNLHSMQNFQTLSQMDYINQYNIGLNLQQIQNDYQDDKKYQSQTPFQRIISTRNSDRSSKNILKKKFSFKQSIQQDTAKKLYILDSQKGLLQNFNNQHYNKDLGIKINRPQRSQRSQSLQNYLYSIHRNKQNMSPNLQNLLTPQNYESNKQNIDILKTCLKSQQIQFQNNDNFEKYQAKQTYENENYNVTQFKLNSDSDHKQQEIYENLQYQLYRHQKLPQQLKKRLNYNSNKKLKNNENIDKLDLYKLQKFQNQQQNVQNNIIQQFNSNQDNIQQNEINTEKLQQQVQNHNFQQIDQTESNKEQENEEPEYKKSQLSDKLTTSVMSYKVNQLKNFSSKGIQISQQFAQYDPIHIDKVKDSQIIQNLSLNFSQTFQNNRNNSQFNINQNNKLRNSQNFDSQETQKLLKNINSLNQIQNSKQDLHYSRIFKPQNKQETNNMCKNNQEKAINYKQLYSTHKQTVKNLKLLEELLHQENGKIEKKNSNQKQRDIAKNQNEKNIVQDENKFWNPIYNGQNILYERSNSVDIAKQSMTMPIQPSQQLLSKDTEQYIRKTEMEQKKLHSLKKAQQELKKETDQRRDNCKYMARQLDASIHRINNVQNQSLIKQKEHFLKKNGDINEKIKQLQNEIDLLRKSRKNHVKQIDDGLKLIQNKRQKYEQMSKIVEQRKNLSEQQQEQIYELNLRNEDEKIDYQNRFDEIAQSIENEKRESEFLSSQFSLEQSDVELAGSFDTASVLKQRLQKLIIKNKEKVKMMDTYMRNLTIIDICFNQIKESTGITDIKEIQDTFIKSQEQNRSLLQYLDLLNQQIDHLNDHNIEINQKIEKQQLENTEKRQQLSSTPTDVTNQRAIKKIILKKQQYVNEFNDLLGQIAPSLLDQLRSYSKGVFNTDKIKAVNYEQQSQAYNINVKSIEHYLSDLQEFSNKLIEYQAHKAKLPLISILDLDNVSMKQFQQEVQKQININAQNMATISGEDRQLLDRNTLEQFAKDHITRKINNSEINY</sequence>
<evidence type="ECO:0000256" key="1">
    <source>
        <dbReference type="SAM" id="Coils"/>
    </source>
</evidence>
<comment type="caution">
    <text evidence="3">The sequence shown here is derived from an EMBL/GenBank/DDBJ whole genome shotgun (WGS) entry which is preliminary data.</text>
</comment>
<reference evidence="3 4" key="1">
    <citation type="journal article" date="2015" name="Sci. Rep.">
        <title>Genome of the facultative scuticociliatosis pathogen Pseudocohnilembus persalinus provides insight into its virulence through horizontal gene transfer.</title>
        <authorList>
            <person name="Xiong J."/>
            <person name="Wang G."/>
            <person name="Cheng J."/>
            <person name="Tian M."/>
            <person name="Pan X."/>
            <person name="Warren A."/>
            <person name="Jiang C."/>
            <person name="Yuan D."/>
            <person name="Miao W."/>
        </authorList>
    </citation>
    <scope>NUCLEOTIDE SEQUENCE [LARGE SCALE GENOMIC DNA]</scope>
    <source>
        <strain evidence="3">36N120E</strain>
    </source>
</reference>
<proteinExistence type="predicted"/>
<feature type="compositionally biased region" description="Polar residues" evidence="2">
    <location>
        <begin position="215"/>
        <end position="224"/>
    </location>
</feature>
<protein>
    <submittedName>
        <fullName evidence="3">Uncharacterized protein</fullName>
    </submittedName>
</protein>
<keyword evidence="1" id="KW-0175">Coiled coil</keyword>
<evidence type="ECO:0000256" key="2">
    <source>
        <dbReference type="SAM" id="MobiDB-lite"/>
    </source>
</evidence>
<feature type="compositionally biased region" description="Basic and acidic residues" evidence="2">
    <location>
        <begin position="597"/>
        <end position="614"/>
    </location>
</feature>
<gene>
    <name evidence="3" type="ORF">PPERSA_12060</name>
</gene>
<evidence type="ECO:0000313" key="3">
    <source>
        <dbReference type="EMBL" id="KRX10936.1"/>
    </source>
</evidence>
<feature type="region of interest" description="Disordered" evidence="2">
    <location>
        <begin position="237"/>
        <end position="262"/>
    </location>
</feature>